<evidence type="ECO:0000259" key="3">
    <source>
        <dbReference type="Pfam" id="PF02834"/>
    </source>
</evidence>
<gene>
    <name evidence="4" type="primary">thpR</name>
    <name evidence="4" type="ORF">EBM89_12355</name>
</gene>
<dbReference type="SUPFAM" id="SSF55144">
    <property type="entry name" value="LigT-like"/>
    <property type="match status" value="1"/>
</dbReference>
<accession>A0A3M2J4F5</accession>
<proteinExistence type="inferred from homology"/>
<keyword evidence="5" id="KW-1185">Reference proteome</keyword>
<dbReference type="Proteomes" id="UP000269289">
    <property type="component" value="Unassembled WGS sequence"/>
</dbReference>
<dbReference type="NCBIfam" id="TIGR02258">
    <property type="entry name" value="2_5_ligase"/>
    <property type="match status" value="1"/>
</dbReference>
<feature type="short sequence motif" description="HXTX 2" evidence="2">
    <location>
        <begin position="133"/>
        <end position="136"/>
    </location>
</feature>
<comment type="caution">
    <text evidence="4">The sequence shown here is derived from an EMBL/GenBank/DDBJ whole genome shotgun (WGS) entry which is preliminary data.</text>
</comment>
<dbReference type="GO" id="GO:0004113">
    <property type="term" value="F:2',3'-cyclic-nucleotide 3'-phosphodiesterase activity"/>
    <property type="evidence" value="ECO:0007669"/>
    <property type="project" value="InterPro"/>
</dbReference>
<dbReference type="InterPro" id="IPR009097">
    <property type="entry name" value="Cyclic_Pdiesterase"/>
</dbReference>
<evidence type="ECO:0000313" key="4">
    <source>
        <dbReference type="EMBL" id="RMI08977.1"/>
    </source>
</evidence>
<dbReference type="RefSeq" id="WP_122149726.1">
    <property type="nucleotide sequence ID" value="NZ_RFFI01000065.1"/>
</dbReference>
<dbReference type="Pfam" id="PF02834">
    <property type="entry name" value="LigT_PEase"/>
    <property type="match status" value="1"/>
</dbReference>
<feature type="active site" description="Proton acceptor" evidence="2">
    <location>
        <position position="133"/>
    </location>
</feature>
<comment type="similarity">
    <text evidence="2">Belongs to the 2H phosphoesterase superfamily. ThpR family.</text>
</comment>
<protein>
    <recommendedName>
        <fullName evidence="2">RNA 2',3'-cyclic phosphodiesterase</fullName>
        <shortName evidence="2">RNA 2',3'-CPDase</shortName>
        <ecNumber evidence="2">3.1.4.58</ecNumber>
    </recommendedName>
</protein>
<dbReference type="PANTHER" id="PTHR35561:SF1">
    <property type="entry name" value="RNA 2',3'-CYCLIC PHOSPHODIESTERASE"/>
    <property type="match status" value="1"/>
</dbReference>
<dbReference type="EC" id="3.1.4.58" evidence="2"/>
<dbReference type="PANTHER" id="PTHR35561">
    <property type="entry name" value="RNA 2',3'-CYCLIC PHOSPHODIESTERASE"/>
    <property type="match status" value="1"/>
</dbReference>
<comment type="catalytic activity">
    <reaction evidence="2">
        <text>a 3'-end 2',3'-cyclophospho-ribonucleotide-RNA + H2O = a 3'-end 2'-phospho-ribonucleotide-RNA + H(+)</text>
        <dbReference type="Rhea" id="RHEA:11828"/>
        <dbReference type="Rhea" id="RHEA-COMP:10464"/>
        <dbReference type="Rhea" id="RHEA-COMP:17353"/>
        <dbReference type="ChEBI" id="CHEBI:15377"/>
        <dbReference type="ChEBI" id="CHEBI:15378"/>
        <dbReference type="ChEBI" id="CHEBI:83064"/>
        <dbReference type="ChEBI" id="CHEBI:173113"/>
        <dbReference type="EC" id="3.1.4.58"/>
    </reaction>
</comment>
<reference evidence="4 5" key="1">
    <citation type="submission" date="2018-10" db="EMBL/GenBank/DDBJ databases">
        <title>Isolation, diversity and antifungal activity of actinobacteria from wheat.</title>
        <authorList>
            <person name="Han C."/>
        </authorList>
    </citation>
    <scope>NUCLEOTIDE SEQUENCE [LARGE SCALE GENOMIC DNA]</scope>
    <source>
        <strain evidence="4 5">NEAU-YY56</strain>
    </source>
</reference>
<evidence type="ECO:0000313" key="5">
    <source>
        <dbReference type="Proteomes" id="UP000269289"/>
    </source>
</evidence>
<organism evidence="4 5">
    <name type="scientific">Cellulomonas triticagri</name>
    <dbReference type="NCBI Taxonomy" id="2483352"/>
    <lineage>
        <taxon>Bacteria</taxon>
        <taxon>Bacillati</taxon>
        <taxon>Actinomycetota</taxon>
        <taxon>Actinomycetes</taxon>
        <taxon>Micrococcales</taxon>
        <taxon>Cellulomonadaceae</taxon>
        <taxon>Cellulomonas</taxon>
    </lineage>
</organism>
<feature type="short sequence motif" description="HXTX 1" evidence="2">
    <location>
        <begin position="49"/>
        <end position="52"/>
    </location>
</feature>
<feature type="domain" description="Phosphoesterase HXTX" evidence="3">
    <location>
        <begin position="37"/>
        <end position="93"/>
    </location>
</feature>
<dbReference type="HAMAP" id="MF_01940">
    <property type="entry name" value="RNA_CPDase"/>
    <property type="match status" value="1"/>
</dbReference>
<comment type="function">
    <text evidence="2">Hydrolyzes RNA 2',3'-cyclic phosphodiester to an RNA 2'-phosphomonoester.</text>
</comment>
<sequence length="214" mass="21934">MRLFAGLWPSPDVRAHLAGALTTAVGVDPESAPGRGPQGVRWTAAENWHVTLAFYGEVGEGRAEALAEHLAQVAAASSPFTLALAGAGVFAHRTLWAGVSGDLDAVHALVAAAREAGEEVGARTDDRVRSRPHVTLGRVAPARGGTRRRDRAAAGPDVGDVLVHALAVYRGPAWPVTDLVLAESSPGEGRAGGPLYRPLGTWPLGVDGSAGPGA</sequence>
<dbReference type="Gene3D" id="3.90.1140.10">
    <property type="entry name" value="Cyclic phosphodiesterase"/>
    <property type="match status" value="1"/>
</dbReference>
<dbReference type="InterPro" id="IPR004175">
    <property type="entry name" value="RNA_CPDase"/>
</dbReference>
<dbReference type="EMBL" id="RFFI01000065">
    <property type="protein sequence ID" value="RMI08977.1"/>
    <property type="molecule type" value="Genomic_DNA"/>
</dbReference>
<name>A0A3M2J4F5_9CELL</name>
<dbReference type="OrthoDB" id="9787070at2"/>
<evidence type="ECO:0000256" key="1">
    <source>
        <dbReference type="ARBA" id="ARBA00022801"/>
    </source>
</evidence>
<feature type="active site" description="Proton donor" evidence="2">
    <location>
        <position position="49"/>
    </location>
</feature>
<evidence type="ECO:0000256" key="2">
    <source>
        <dbReference type="HAMAP-Rule" id="MF_01940"/>
    </source>
</evidence>
<keyword evidence="1 2" id="KW-0378">Hydrolase</keyword>
<dbReference type="AlphaFoldDB" id="A0A3M2J4F5"/>
<dbReference type="GO" id="GO:0008664">
    <property type="term" value="F:RNA 2',3'-cyclic 3'-phosphodiesterase activity"/>
    <property type="evidence" value="ECO:0007669"/>
    <property type="project" value="UniProtKB-EC"/>
</dbReference>
<dbReference type="InterPro" id="IPR014051">
    <property type="entry name" value="Phosphoesterase_HXTX"/>
</dbReference>